<keyword evidence="2" id="KW-1185">Reference proteome</keyword>
<dbReference type="EMBL" id="CM041542">
    <property type="protein sequence ID" value="KAI3364872.1"/>
    <property type="molecule type" value="Genomic_DNA"/>
</dbReference>
<evidence type="ECO:0000313" key="1">
    <source>
        <dbReference type="EMBL" id="KAI3364872.1"/>
    </source>
</evidence>
<accession>A0ACB8WAF4</accession>
<proteinExistence type="predicted"/>
<sequence>MLSEVKKNPRVSAKDLQKSLAHANISVGRIYNDVSLFDSRRNSLNCVAKICSNIIKSSRKAPQLSPNYEMSHSAALGGVFLHDPMNTQ</sequence>
<dbReference type="Proteomes" id="UP000831701">
    <property type="component" value="Chromosome 12"/>
</dbReference>
<protein>
    <submittedName>
        <fullName evidence="1">Uncharacterized protein</fullName>
    </submittedName>
</protein>
<reference evidence="1" key="1">
    <citation type="submission" date="2022-04" db="EMBL/GenBank/DDBJ databases">
        <title>Jade perch genome.</title>
        <authorList>
            <person name="Chao B."/>
        </authorList>
    </citation>
    <scope>NUCLEOTIDE SEQUENCE</scope>
    <source>
        <strain evidence="1">CB-2022</strain>
    </source>
</reference>
<organism evidence="1 2">
    <name type="scientific">Scortum barcoo</name>
    <name type="common">barcoo grunter</name>
    <dbReference type="NCBI Taxonomy" id="214431"/>
    <lineage>
        <taxon>Eukaryota</taxon>
        <taxon>Metazoa</taxon>
        <taxon>Chordata</taxon>
        <taxon>Craniata</taxon>
        <taxon>Vertebrata</taxon>
        <taxon>Euteleostomi</taxon>
        <taxon>Actinopterygii</taxon>
        <taxon>Neopterygii</taxon>
        <taxon>Teleostei</taxon>
        <taxon>Neoteleostei</taxon>
        <taxon>Acanthomorphata</taxon>
        <taxon>Eupercaria</taxon>
        <taxon>Centrarchiformes</taxon>
        <taxon>Terapontoidei</taxon>
        <taxon>Terapontidae</taxon>
        <taxon>Scortum</taxon>
    </lineage>
</organism>
<comment type="caution">
    <text evidence="1">The sequence shown here is derived from an EMBL/GenBank/DDBJ whole genome shotgun (WGS) entry which is preliminary data.</text>
</comment>
<name>A0ACB8WAF4_9TELE</name>
<gene>
    <name evidence="1" type="ORF">L3Q82_001058</name>
</gene>
<evidence type="ECO:0000313" key="2">
    <source>
        <dbReference type="Proteomes" id="UP000831701"/>
    </source>
</evidence>